<organism evidence="1 2">
    <name type="scientific">Microcoleus asticus IPMA8</name>
    <dbReference type="NCBI Taxonomy" id="2563858"/>
    <lineage>
        <taxon>Bacteria</taxon>
        <taxon>Bacillati</taxon>
        <taxon>Cyanobacteriota</taxon>
        <taxon>Cyanophyceae</taxon>
        <taxon>Oscillatoriophycideae</taxon>
        <taxon>Oscillatoriales</taxon>
        <taxon>Microcoleaceae</taxon>
        <taxon>Microcoleus</taxon>
        <taxon>Microcoleus asticus</taxon>
    </lineage>
</organism>
<protein>
    <submittedName>
        <fullName evidence="1">Uncharacterized protein</fullName>
    </submittedName>
</protein>
<dbReference type="Proteomes" id="UP000702425">
    <property type="component" value="Unassembled WGS sequence"/>
</dbReference>
<dbReference type="EMBL" id="SRRZ01000159">
    <property type="protein sequence ID" value="NQE37883.1"/>
    <property type="molecule type" value="Genomic_DNA"/>
</dbReference>
<proteinExistence type="predicted"/>
<reference evidence="1 2" key="1">
    <citation type="journal article" date="2020" name="Sci. Rep.">
        <title>A novel cyanobacterial geosmin producer, revising GeoA distribution and dispersion patterns in Bacteria.</title>
        <authorList>
            <person name="Churro C."/>
            <person name="Semedo-Aguiar A.P."/>
            <person name="Silva A.D."/>
            <person name="Pereira-Leal J.B."/>
            <person name="Leite R.B."/>
        </authorList>
    </citation>
    <scope>NUCLEOTIDE SEQUENCE [LARGE SCALE GENOMIC DNA]</scope>
    <source>
        <strain evidence="1 2">IPMA8</strain>
    </source>
</reference>
<gene>
    <name evidence="1" type="ORF">E5S67_05664</name>
</gene>
<evidence type="ECO:0000313" key="1">
    <source>
        <dbReference type="EMBL" id="NQE37883.1"/>
    </source>
</evidence>
<comment type="caution">
    <text evidence="1">The sequence shown here is derived from an EMBL/GenBank/DDBJ whole genome shotgun (WGS) entry which is preliminary data.</text>
</comment>
<name>A0ABX2D5R8_9CYAN</name>
<sequence length="59" mass="6286">MESKIVFPDAAVRYGENQMPKNVEDNHKKGAFSGVSKSIDKIAGGNKIALPTVPTAQIS</sequence>
<accession>A0ABX2D5R8</accession>
<evidence type="ECO:0000313" key="2">
    <source>
        <dbReference type="Proteomes" id="UP000702425"/>
    </source>
</evidence>
<keyword evidence="2" id="KW-1185">Reference proteome</keyword>